<dbReference type="GO" id="GO:0005634">
    <property type="term" value="C:nucleus"/>
    <property type="evidence" value="ECO:0007669"/>
    <property type="project" value="UniProtKB-SubCell"/>
</dbReference>
<gene>
    <name evidence="8" type="ORF">CEURO_LOCUS20239</name>
</gene>
<dbReference type="Pfam" id="PF00847">
    <property type="entry name" value="AP2"/>
    <property type="match status" value="1"/>
</dbReference>
<name>A0A9P0ZX90_CUSEU</name>
<protein>
    <recommendedName>
        <fullName evidence="7">AP2/ERF domain-containing protein</fullName>
    </recommendedName>
</protein>
<keyword evidence="2" id="KW-0805">Transcription regulation</keyword>
<keyword evidence="3" id="KW-0238">DNA-binding</keyword>
<keyword evidence="4" id="KW-0804">Transcription</keyword>
<dbReference type="GO" id="GO:0003677">
    <property type="term" value="F:DNA binding"/>
    <property type="evidence" value="ECO:0007669"/>
    <property type="project" value="UniProtKB-KW"/>
</dbReference>
<reference evidence="8" key="1">
    <citation type="submission" date="2022-07" db="EMBL/GenBank/DDBJ databases">
        <authorList>
            <person name="Macas J."/>
            <person name="Novak P."/>
            <person name="Neumann P."/>
        </authorList>
    </citation>
    <scope>NUCLEOTIDE SEQUENCE</scope>
</reference>
<evidence type="ECO:0000259" key="7">
    <source>
        <dbReference type="PROSITE" id="PS51032"/>
    </source>
</evidence>
<evidence type="ECO:0000256" key="4">
    <source>
        <dbReference type="ARBA" id="ARBA00023163"/>
    </source>
</evidence>
<dbReference type="GO" id="GO:0003700">
    <property type="term" value="F:DNA-binding transcription factor activity"/>
    <property type="evidence" value="ECO:0007669"/>
    <property type="project" value="InterPro"/>
</dbReference>
<dbReference type="Proteomes" id="UP001152484">
    <property type="component" value="Unassembled WGS sequence"/>
</dbReference>
<accession>A0A9P0ZX90</accession>
<sequence>MNELEDMQRLSKEEFLALLRRHSSGFSRGVSKYRGVARHHQNGRWEARIGLVTGSKYLYLGTFGTEEEAAAAYDMAALELKGPNAITNFQIKAYEHKLKEIGERSSSSQTNPPPPPLNDHQDNSKIRIEGDNVQVERLFTEEEAHPEAESFLLEAADVDSLAAGKEWCCPWSLCLDEEPPMSLHHQVKPLHFEFLNDSSFEDEIDFVFGKRVRAAAADQFGNDDDDVLGSGSGTQQQ</sequence>
<evidence type="ECO:0000313" key="9">
    <source>
        <dbReference type="Proteomes" id="UP001152484"/>
    </source>
</evidence>
<dbReference type="PRINTS" id="PR00367">
    <property type="entry name" value="ETHRSPELEMNT"/>
</dbReference>
<dbReference type="EMBL" id="CAMAPE010000062">
    <property type="protein sequence ID" value="CAH9114029.1"/>
    <property type="molecule type" value="Genomic_DNA"/>
</dbReference>
<evidence type="ECO:0000313" key="8">
    <source>
        <dbReference type="EMBL" id="CAH9114029.1"/>
    </source>
</evidence>
<dbReference type="SUPFAM" id="SSF54171">
    <property type="entry name" value="DNA-binding domain"/>
    <property type="match status" value="1"/>
</dbReference>
<organism evidence="8 9">
    <name type="scientific">Cuscuta europaea</name>
    <name type="common">European dodder</name>
    <dbReference type="NCBI Taxonomy" id="41803"/>
    <lineage>
        <taxon>Eukaryota</taxon>
        <taxon>Viridiplantae</taxon>
        <taxon>Streptophyta</taxon>
        <taxon>Embryophyta</taxon>
        <taxon>Tracheophyta</taxon>
        <taxon>Spermatophyta</taxon>
        <taxon>Magnoliopsida</taxon>
        <taxon>eudicotyledons</taxon>
        <taxon>Gunneridae</taxon>
        <taxon>Pentapetalae</taxon>
        <taxon>asterids</taxon>
        <taxon>lamiids</taxon>
        <taxon>Solanales</taxon>
        <taxon>Convolvulaceae</taxon>
        <taxon>Cuscuteae</taxon>
        <taxon>Cuscuta</taxon>
        <taxon>Cuscuta subgen. Cuscuta</taxon>
    </lineage>
</organism>
<evidence type="ECO:0000256" key="2">
    <source>
        <dbReference type="ARBA" id="ARBA00023015"/>
    </source>
</evidence>
<evidence type="ECO:0000256" key="5">
    <source>
        <dbReference type="ARBA" id="ARBA00023242"/>
    </source>
</evidence>
<proteinExistence type="predicted"/>
<dbReference type="CDD" id="cd00018">
    <property type="entry name" value="AP2"/>
    <property type="match status" value="1"/>
</dbReference>
<evidence type="ECO:0000256" key="3">
    <source>
        <dbReference type="ARBA" id="ARBA00023125"/>
    </source>
</evidence>
<dbReference type="PANTHER" id="PTHR32467:SF97">
    <property type="entry name" value="ETHYLENE-RESPONSIVE TRANSCRIPTION FACTOR WRI1"/>
    <property type="match status" value="1"/>
</dbReference>
<dbReference type="PANTHER" id="PTHR32467">
    <property type="entry name" value="AP2-LIKE ETHYLENE-RESPONSIVE TRANSCRIPTION FACTOR"/>
    <property type="match status" value="1"/>
</dbReference>
<dbReference type="PROSITE" id="PS51032">
    <property type="entry name" value="AP2_ERF"/>
    <property type="match status" value="1"/>
</dbReference>
<dbReference type="AlphaFoldDB" id="A0A9P0ZX90"/>
<dbReference type="InterPro" id="IPR036955">
    <property type="entry name" value="AP2/ERF_dom_sf"/>
</dbReference>
<dbReference type="Gene3D" id="3.30.730.10">
    <property type="entry name" value="AP2/ERF domain"/>
    <property type="match status" value="1"/>
</dbReference>
<comment type="subcellular location">
    <subcellularLocation>
        <location evidence="1">Nucleus</location>
    </subcellularLocation>
</comment>
<feature type="domain" description="AP2/ERF" evidence="7">
    <location>
        <begin position="32"/>
        <end position="90"/>
    </location>
</feature>
<feature type="region of interest" description="Disordered" evidence="6">
    <location>
        <begin position="101"/>
        <end position="124"/>
    </location>
</feature>
<dbReference type="InterPro" id="IPR016177">
    <property type="entry name" value="DNA-bd_dom_sf"/>
</dbReference>
<keyword evidence="9" id="KW-1185">Reference proteome</keyword>
<evidence type="ECO:0000256" key="6">
    <source>
        <dbReference type="SAM" id="MobiDB-lite"/>
    </source>
</evidence>
<dbReference type="OrthoDB" id="207175at2759"/>
<keyword evidence="5" id="KW-0539">Nucleus</keyword>
<comment type="caution">
    <text evidence="8">The sequence shown here is derived from an EMBL/GenBank/DDBJ whole genome shotgun (WGS) entry which is preliminary data.</text>
</comment>
<dbReference type="InterPro" id="IPR001471">
    <property type="entry name" value="AP2/ERF_dom"/>
</dbReference>
<evidence type="ECO:0000256" key="1">
    <source>
        <dbReference type="ARBA" id="ARBA00004123"/>
    </source>
</evidence>
<dbReference type="SMART" id="SM00380">
    <property type="entry name" value="AP2"/>
    <property type="match status" value="1"/>
</dbReference>